<evidence type="ECO:0000256" key="1">
    <source>
        <dbReference type="SAM" id="MobiDB-lite"/>
    </source>
</evidence>
<organism evidence="2 3">
    <name type="scientific">Phellinidium pouzarii</name>
    <dbReference type="NCBI Taxonomy" id="167371"/>
    <lineage>
        <taxon>Eukaryota</taxon>
        <taxon>Fungi</taxon>
        <taxon>Dikarya</taxon>
        <taxon>Basidiomycota</taxon>
        <taxon>Agaricomycotina</taxon>
        <taxon>Agaricomycetes</taxon>
        <taxon>Hymenochaetales</taxon>
        <taxon>Hymenochaetaceae</taxon>
        <taxon>Phellinidium</taxon>
    </lineage>
</organism>
<keyword evidence="3" id="KW-1185">Reference proteome</keyword>
<feature type="region of interest" description="Disordered" evidence="1">
    <location>
        <begin position="978"/>
        <end position="1005"/>
    </location>
</feature>
<evidence type="ECO:0000313" key="2">
    <source>
        <dbReference type="EMBL" id="THH06452.1"/>
    </source>
</evidence>
<comment type="caution">
    <text evidence="2">The sequence shown here is derived from an EMBL/GenBank/DDBJ whole genome shotgun (WGS) entry which is preliminary data.</text>
</comment>
<dbReference type="AlphaFoldDB" id="A0A4S4L4V2"/>
<evidence type="ECO:0000313" key="3">
    <source>
        <dbReference type="Proteomes" id="UP000308199"/>
    </source>
</evidence>
<gene>
    <name evidence="2" type="ORF">EW145_g4079</name>
</gene>
<protein>
    <submittedName>
        <fullName evidence="2">Uncharacterized protein</fullName>
    </submittedName>
</protein>
<dbReference type="EMBL" id="SGPK01000195">
    <property type="protein sequence ID" value="THH06452.1"/>
    <property type="molecule type" value="Genomic_DNA"/>
</dbReference>
<name>A0A4S4L4V2_9AGAM</name>
<dbReference type="Proteomes" id="UP000308199">
    <property type="component" value="Unassembled WGS sequence"/>
</dbReference>
<feature type="region of interest" description="Disordered" evidence="1">
    <location>
        <begin position="55"/>
        <end position="76"/>
    </location>
</feature>
<sequence length="1112" mass="124932">MLRCLLNVKGQSGCATNADRIILSGVTSVHRAKRARLAHVLTSIVSNRSPKRAENGVANYRSYSSSTPDDHDRRGSPKAVKELLQFLSKDYKPPKSQTARDIKSLYISVRSNGYLKMLTPDSMSLLIRFFGSLSILADLTEKPLRVGNHEQGSYSLHPLATYLSQHSPSGAREYWSFVLTIAKDKQSHDQSLSDSDNYWLMRAALQDVKRLSIQKSQDEKAIKQHRERARTYYLRIKPEYHGWTLHTVYFEALLAHGDSQAPDEIIHRLGIISKQNGGLHWRLRDILWRVLALPGDPVLSVTKTTFLRVLRGKISKARDVLPCLSRLDNLEPASDDNEERRNTYDALAIRNYFVDILFSLKPGTHPRLRYLREIYPWALFEARAALHAFNDGTYTTSAEEDNAAWNNLILLSLSFSAARSERLETAGLPLGRSVDGCVQSQGQVLGWTVICALAALSAELRLHHGRTKPINMPLLDGIRDMSRTLWMLWRKEEVWRAGAVARTTVLVCSTTASFMALASVSQDDRLASILLRHVREVVIYPAQFGDEPLDPAMLEAFAVHYAVMIAAANKTDSLEYNWAIILSSLRAAQLIPEGNSQDARRWASVIGSGVLRECVRFNSRLAYELYKSTAKYGLLLDGSATLALGKRLASEKHLELALNCLEDIRLPQHSARELLDSILSNALHCHRRHFDRSLALAFAKVFTNTSIRPTNAGVLESVLRVCLRAGYLKEAYEITHIMDNSEPSMLRSQFLEHFVSTLVSHRHYRHLGGMMNSAWHRSSSRKSSAILRGPQFSYVRRLLAHTGSVSNRQVARSLPFSIHVWPSMRNYIPFHPRVPLLDKSLLFLRLSASLQRQANVDEKSLERAVHLLVSVGRITSALKLLDRFSPIISTKIGNIILSGSLRPRHSRRQYRQVRHASARLSQLVQKREFVPDRVTLNLVVKALLRWQTFIPKTKLRVLFDKFIMGGYPGSEMISTSSLSASTLDQHKTASPPPERGPFGTSASSKHSGLSLNLKAFPTQVSFKRHARPLYRMFVKAFRLRGDDEGARRVSGMLRGLKKKSRERASVARASSSCRAYEGAEQRASLESRGQGEIYAGSLCALNDGAGVGKCFL</sequence>
<accession>A0A4S4L4V2</accession>
<reference evidence="2 3" key="1">
    <citation type="submission" date="2019-02" db="EMBL/GenBank/DDBJ databases">
        <title>Genome sequencing of the rare red list fungi Phellinidium pouzarii.</title>
        <authorList>
            <person name="Buettner E."/>
            <person name="Kellner H."/>
        </authorList>
    </citation>
    <scope>NUCLEOTIDE SEQUENCE [LARGE SCALE GENOMIC DNA]</scope>
    <source>
        <strain evidence="2 3">DSM 108285</strain>
    </source>
</reference>
<proteinExistence type="predicted"/>
<dbReference type="OrthoDB" id="2565179at2759"/>